<feature type="transmembrane region" description="Helical" evidence="1">
    <location>
        <begin position="284"/>
        <end position="300"/>
    </location>
</feature>
<dbReference type="InterPro" id="IPR050879">
    <property type="entry name" value="Acyltransferase_3"/>
</dbReference>
<dbReference type="InterPro" id="IPR002656">
    <property type="entry name" value="Acyl_transf_3_dom"/>
</dbReference>
<feature type="domain" description="Acyltransferase 3" evidence="2">
    <location>
        <begin position="81"/>
        <end position="449"/>
    </location>
</feature>
<dbReference type="RefSeq" id="XP_069197671.1">
    <property type="nucleotide sequence ID" value="XM_069346458.1"/>
</dbReference>
<proteinExistence type="predicted"/>
<sequence>MTNDVSSHRYDGVEGEEKSHLLEEISVIEDHSLEGASSKWRLTWPFIRRRVSQTAFFLLPSFVQARLRPRSSKPEKLHPTAYLDGMRGLAALFVFFYHLSYSSHDVLTAYGAGQEGHHREFLKLPFIRFIYTGPAMVAIFYVVSGFALSYKPVRLMRNRNWPELMHTISSSIFRRAIRLYLPCFVSTLFIVFLVRVGIYELTRDIANDWHRLPNVRETHLKRFDTLGEQMADWCKKMWIFVHPWSFGTKDTEIDIDRHLWTIPMEFRSSLVLYLTQAGVARMKPVLRLSTLGALIIWCLFKDRWEMILFYAGFYFAELDFMRRAAAAGQNGILGRVMSTSAMQSKRLWNAFYLFVFLCGIYLCSQPQIGAEHSPGWAYLTSLTPKYVEHKQRFWVSWGALLLVWSTANAAFLQRIFDNGPVQYLGKISFALYLMHGPVTHTVGYASMDVLWRMIGTDTYLRKEVGFCIAAAIDIGTTVCVADVFWRAVDIPVVRFAKWFEERCIVKLD</sequence>
<reference evidence="3 4" key="1">
    <citation type="submission" date="2024-07" db="EMBL/GenBank/DDBJ databases">
        <title>Draft sequence of the Neodothiora populina.</title>
        <authorList>
            <person name="Drown D.D."/>
            <person name="Schuette U.S."/>
            <person name="Buechlein A.B."/>
            <person name="Rusch D.R."/>
            <person name="Winton L.W."/>
            <person name="Adams G.A."/>
        </authorList>
    </citation>
    <scope>NUCLEOTIDE SEQUENCE [LARGE SCALE GENOMIC DNA]</scope>
    <source>
        <strain evidence="3 4">CPC 39397</strain>
    </source>
</reference>
<evidence type="ECO:0000313" key="4">
    <source>
        <dbReference type="Proteomes" id="UP001562354"/>
    </source>
</evidence>
<feature type="transmembrane region" description="Helical" evidence="1">
    <location>
        <begin position="179"/>
        <end position="198"/>
    </location>
</feature>
<feature type="transmembrane region" description="Helical" evidence="1">
    <location>
        <begin position="129"/>
        <end position="150"/>
    </location>
</feature>
<evidence type="ECO:0000313" key="3">
    <source>
        <dbReference type="EMBL" id="KAL1297989.1"/>
    </source>
</evidence>
<keyword evidence="1" id="KW-1133">Transmembrane helix</keyword>
<organism evidence="3 4">
    <name type="scientific">Neodothiora populina</name>
    <dbReference type="NCBI Taxonomy" id="2781224"/>
    <lineage>
        <taxon>Eukaryota</taxon>
        <taxon>Fungi</taxon>
        <taxon>Dikarya</taxon>
        <taxon>Ascomycota</taxon>
        <taxon>Pezizomycotina</taxon>
        <taxon>Dothideomycetes</taxon>
        <taxon>Dothideomycetidae</taxon>
        <taxon>Dothideales</taxon>
        <taxon>Dothioraceae</taxon>
        <taxon>Neodothiora</taxon>
    </lineage>
</organism>
<dbReference type="Proteomes" id="UP001562354">
    <property type="component" value="Unassembled WGS sequence"/>
</dbReference>
<keyword evidence="1" id="KW-0472">Membrane</keyword>
<keyword evidence="4" id="KW-1185">Reference proteome</keyword>
<dbReference type="GeneID" id="95980195"/>
<dbReference type="EMBL" id="JBFMKM010000014">
    <property type="protein sequence ID" value="KAL1297989.1"/>
    <property type="molecule type" value="Genomic_DNA"/>
</dbReference>
<name>A0ABR3P5D8_9PEZI</name>
<keyword evidence="1" id="KW-0812">Transmembrane</keyword>
<dbReference type="PANTHER" id="PTHR23028:SF134">
    <property type="entry name" value="PUTATIVE (AFU_ORTHOLOGUE AFUA_4G08520)-RELATED"/>
    <property type="match status" value="1"/>
</dbReference>
<comment type="caution">
    <text evidence="3">The sequence shown here is derived from an EMBL/GenBank/DDBJ whole genome shotgun (WGS) entry which is preliminary data.</text>
</comment>
<protein>
    <recommendedName>
        <fullName evidence="2">Acyltransferase 3 domain-containing protein</fullName>
    </recommendedName>
</protein>
<accession>A0ABR3P5D8</accession>
<gene>
    <name evidence="3" type="ORF">AAFC00_006496</name>
</gene>
<feature type="transmembrane region" description="Helical" evidence="1">
    <location>
        <begin position="347"/>
        <end position="368"/>
    </location>
</feature>
<dbReference type="PANTHER" id="PTHR23028">
    <property type="entry name" value="ACETYLTRANSFERASE"/>
    <property type="match status" value="1"/>
</dbReference>
<feature type="transmembrane region" description="Helical" evidence="1">
    <location>
        <begin position="394"/>
        <end position="412"/>
    </location>
</feature>
<evidence type="ECO:0000256" key="1">
    <source>
        <dbReference type="SAM" id="Phobius"/>
    </source>
</evidence>
<dbReference type="Pfam" id="PF01757">
    <property type="entry name" value="Acyl_transf_3"/>
    <property type="match status" value="1"/>
</dbReference>
<evidence type="ECO:0000259" key="2">
    <source>
        <dbReference type="Pfam" id="PF01757"/>
    </source>
</evidence>